<feature type="transmembrane region" description="Helical" evidence="1">
    <location>
        <begin position="283"/>
        <end position="303"/>
    </location>
</feature>
<dbReference type="EMBL" id="OCNH01000009">
    <property type="protein sequence ID" value="SOD99296.1"/>
    <property type="molecule type" value="Genomic_DNA"/>
</dbReference>
<dbReference type="GO" id="GO:0016020">
    <property type="term" value="C:membrane"/>
    <property type="evidence" value="ECO:0007669"/>
    <property type="project" value="InterPro"/>
</dbReference>
<name>A0A286GVT8_9BACT</name>
<dbReference type="InterPro" id="IPR000620">
    <property type="entry name" value="EamA_dom"/>
</dbReference>
<keyword evidence="4" id="KW-1185">Reference proteome</keyword>
<organism evidence="3 4">
    <name type="scientific">Spirosoma fluviale</name>
    <dbReference type="NCBI Taxonomy" id="1597977"/>
    <lineage>
        <taxon>Bacteria</taxon>
        <taxon>Pseudomonadati</taxon>
        <taxon>Bacteroidota</taxon>
        <taxon>Cytophagia</taxon>
        <taxon>Cytophagales</taxon>
        <taxon>Cytophagaceae</taxon>
        <taxon>Spirosoma</taxon>
    </lineage>
</organism>
<keyword evidence="1" id="KW-1133">Transmembrane helix</keyword>
<evidence type="ECO:0000313" key="4">
    <source>
        <dbReference type="Proteomes" id="UP000219452"/>
    </source>
</evidence>
<dbReference type="InterPro" id="IPR037185">
    <property type="entry name" value="EmrE-like"/>
</dbReference>
<dbReference type="Proteomes" id="UP000219452">
    <property type="component" value="Unassembled WGS sequence"/>
</dbReference>
<feature type="transmembrane region" description="Helical" evidence="1">
    <location>
        <begin position="309"/>
        <end position="327"/>
    </location>
</feature>
<feature type="domain" description="EamA" evidence="2">
    <location>
        <begin position="36"/>
        <end position="167"/>
    </location>
</feature>
<accession>A0A286GVT8</accession>
<dbReference type="PANTHER" id="PTHR22911:SF137">
    <property type="entry name" value="SOLUTE CARRIER FAMILY 35 MEMBER G2-RELATED"/>
    <property type="match status" value="1"/>
</dbReference>
<dbReference type="SUPFAM" id="SSF103481">
    <property type="entry name" value="Multidrug resistance efflux transporter EmrE"/>
    <property type="match status" value="2"/>
</dbReference>
<protein>
    <submittedName>
        <fullName evidence="3">Uncharacterized membrane protein</fullName>
    </submittedName>
</protein>
<feature type="transmembrane region" description="Helical" evidence="1">
    <location>
        <begin position="193"/>
        <end position="210"/>
    </location>
</feature>
<evidence type="ECO:0000259" key="2">
    <source>
        <dbReference type="Pfam" id="PF00892"/>
    </source>
</evidence>
<dbReference type="AlphaFoldDB" id="A0A286GVT8"/>
<gene>
    <name evidence="3" type="ORF">SAMN06269250_6353</name>
</gene>
<feature type="domain" description="EamA" evidence="2">
    <location>
        <begin position="193"/>
        <end position="326"/>
    </location>
</feature>
<dbReference type="PANTHER" id="PTHR22911">
    <property type="entry name" value="ACYL-MALONYL CONDENSING ENZYME-RELATED"/>
    <property type="match status" value="1"/>
</dbReference>
<feature type="transmembrane region" description="Helical" evidence="1">
    <location>
        <begin position="94"/>
        <end position="116"/>
    </location>
</feature>
<feature type="transmembrane region" description="Helical" evidence="1">
    <location>
        <begin position="222"/>
        <end position="243"/>
    </location>
</feature>
<evidence type="ECO:0000313" key="3">
    <source>
        <dbReference type="EMBL" id="SOD99296.1"/>
    </source>
</evidence>
<dbReference type="Pfam" id="PF00892">
    <property type="entry name" value="EamA"/>
    <property type="match status" value="2"/>
</dbReference>
<evidence type="ECO:0000256" key="1">
    <source>
        <dbReference type="SAM" id="Phobius"/>
    </source>
</evidence>
<keyword evidence="1" id="KW-0472">Membrane</keyword>
<proteinExistence type="predicted"/>
<feature type="transmembrane region" description="Helical" evidence="1">
    <location>
        <begin position="64"/>
        <end position="82"/>
    </location>
</feature>
<reference evidence="4" key="1">
    <citation type="submission" date="2017-09" db="EMBL/GenBank/DDBJ databases">
        <authorList>
            <person name="Varghese N."/>
            <person name="Submissions S."/>
        </authorList>
    </citation>
    <scope>NUCLEOTIDE SEQUENCE [LARGE SCALE GENOMIC DNA]</scope>
    <source>
        <strain evidence="4">DSM 29961</strain>
    </source>
</reference>
<feature type="transmembrane region" description="Helical" evidence="1">
    <location>
        <begin position="255"/>
        <end position="276"/>
    </location>
</feature>
<keyword evidence="1" id="KW-0812">Transmembrane</keyword>
<feature type="transmembrane region" description="Helical" evidence="1">
    <location>
        <begin position="122"/>
        <end position="144"/>
    </location>
</feature>
<sequence>MVSGLTGLAIQNPTPRHPPDTLKHEPNRMKTKLEGWILYSIAAAFFWGTWGVVAKLISDQVSPFTNHLLFSVGMLLTLPLVLKKVRTEKPNRKGIIWGLVAGVLAVTGNVAVYQAFTSGGLAAIVIPVTNLYPLVTIVIALLVFKEKLNWINGIGILVAIPAVIMLSGESLLFDDPAAFIKSFGLNSGGTRQWLLYSFVALFFWGVFSAAQKETTNSISAEWSYVSFIVSSVVIALGFVVAGLVDLNLSAKTLGLGSLAGMLNGLGVLASFAAYSAEGKASKVTTIAGALQPVFTIVLAIIFLNESLSLIESLGIVLAIIGALTLSYES</sequence>
<feature type="transmembrane region" description="Helical" evidence="1">
    <location>
        <begin position="36"/>
        <end position="58"/>
    </location>
</feature>
<feature type="transmembrane region" description="Helical" evidence="1">
    <location>
        <begin position="151"/>
        <end position="173"/>
    </location>
</feature>